<keyword evidence="4" id="KW-1185">Reference proteome</keyword>
<feature type="transmembrane region" description="Helical" evidence="1">
    <location>
        <begin position="5"/>
        <end position="27"/>
    </location>
</feature>
<evidence type="ECO:0000259" key="2">
    <source>
        <dbReference type="Pfam" id="PF00144"/>
    </source>
</evidence>
<evidence type="ECO:0000256" key="1">
    <source>
        <dbReference type="SAM" id="Phobius"/>
    </source>
</evidence>
<reference evidence="4" key="1">
    <citation type="submission" date="2016-10" db="EMBL/GenBank/DDBJ databases">
        <authorList>
            <person name="Varghese N."/>
            <person name="Submissions S."/>
        </authorList>
    </citation>
    <scope>NUCLEOTIDE SEQUENCE [LARGE SCALE GENOMIC DNA]</scope>
    <source>
        <strain evidence="4">JCM 10271</strain>
    </source>
</reference>
<evidence type="ECO:0000313" key="3">
    <source>
        <dbReference type="EMBL" id="SFQ30245.1"/>
    </source>
</evidence>
<dbReference type="RefSeq" id="WP_093010033.1">
    <property type="nucleotide sequence ID" value="NZ_FOXV01000003.1"/>
</dbReference>
<accession>A0A1I5XE51</accession>
<dbReference type="STRING" id="93684.SAMN05421853_103334"/>
<feature type="domain" description="Beta-lactamase-related" evidence="2">
    <location>
        <begin position="159"/>
        <end position="421"/>
    </location>
</feature>
<dbReference type="Proteomes" id="UP000243106">
    <property type="component" value="Unassembled WGS sequence"/>
</dbReference>
<organism evidence="3 4">
    <name type="scientific">Roseivivax halotolerans</name>
    <dbReference type="NCBI Taxonomy" id="93684"/>
    <lineage>
        <taxon>Bacteria</taxon>
        <taxon>Pseudomonadati</taxon>
        <taxon>Pseudomonadota</taxon>
        <taxon>Alphaproteobacteria</taxon>
        <taxon>Rhodobacterales</taxon>
        <taxon>Roseobacteraceae</taxon>
        <taxon>Roseivivax</taxon>
    </lineage>
</organism>
<dbReference type="InterPro" id="IPR001466">
    <property type="entry name" value="Beta-lactam-related"/>
</dbReference>
<dbReference type="InterPro" id="IPR012338">
    <property type="entry name" value="Beta-lactam/transpept-like"/>
</dbReference>
<name>A0A1I5XE51_9RHOB</name>
<dbReference type="Pfam" id="PF00144">
    <property type="entry name" value="Beta-lactamase"/>
    <property type="match status" value="1"/>
</dbReference>
<keyword evidence="1" id="KW-0812">Transmembrane</keyword>
<keyword evidence="1" id="KW-1133">Transmembrane helix</keyword>
<dbReference type="PANTHER" id="PTHR43283:SF7">
    <property type="entry name" value="BETA-LACTAMASE-RELATED DOMAIN-CONTAINING PROTEIN"/>
    <property type="match status" value="1"/>
</dbReference>
<dbReference type="PANTHER" id="PTHR43283">
    <property type="entry name" value="BETA-LACTAMASE-RELATED"/>
    <property type="match status" value="1"/>
</dbReference>
<dbReference type="SUPFAM" id="SSF56601">
    <property type="entry name" value="beta-lactamase/transpeptidase-like"/>
    <property type="match status" value="1"/>
</dbReference>
<dbReference type="InterPro" id="IPR050789">
    <property type="entry name" value="Diverse_Enzym_Activities"/>
</dbReference>
<gene>
    <name evidence="3" type="ORF">SAMN05421853_103334</name>
</gene>
<keyword evidence="1" id="KW-0472">Membrane</keyword>
<evidence type="ECO:0000313" key="4">
    <source>
        <dbReference type="Proteomes" id="UP000243106"/>
    </source>
</evidence>
<dbReference type="EMBL" id="FOXV01000003">
    <property type="protein sequence ID" value="SFQ30245.1"/>
    <property type="molecule type" value="Genomic_DNA"/>
</dbReference>
<proteinExistence type="predicted"/>
<sequence>MFRKIFAGVIGVIVVAAVGLIGFLFVAPPDLLRVGTNYSAKIVCSNVFLAGRDAGEVLAEDVQAPGHPLLRHISVTVDEDERAVDARLFRFFAPARSEYRPGLGCTNVHGAALSDAELEPVTADVQGLWPEGNEVAPSQDPEIDAVLSDEALLGPGYRAIVVVRGGRIVGETYAEGFDAETPLLGWSMTKTVTAGLIGTLIASGEMTRDGDLTGSFPAWSEDDRSAITVEDMLAMSSGLEWNEGYGNVTDVTSMLYLTDDMAGYASNKPLAAEIGAEFTYSSGTSTMLSRRWQDVVGDGSLSYPRDALFGPLGMNSAVMETDAEDTYVGSSYMYATARDWARFGQFLLQDGSWGGARLLPEGFTDWMEAPVAASEGRYGQGHLWLEGTRNGAQFADAFWMRGHDGQSVGIFPSEDMVIVRLGLTPSDLGYSALPLAEALIAAFEG</sequence>
<dbReference type="Gene3D" id="3.40.710.10">
    <property type="entry name" value="DD-peptidase/beta-lactamase superfamily"/>
    <property type="match status" value="1"/>
</dbReference>
<dbReference type="AlphaFoldDB" id="A0A1I5XE51"/>
<protein>
    <submittedName>
        <fullName evidence="3">CubicO group peptidase, beta-lactamase class C family</fullName>
    </submittedName>
</protein>